<dbReference type="AlphaFoldDB" id="A0AAW2FCP7"/>
<proteinExistence type="predicted"/>
<name>A0AAW2FCP7_9HYME</name>
<organism evidence="1 2">
    <name type="scientific">Cardiocondyla obscurior</name>
    <dbReference type="NCBI Taxonomy" id="286306"/>
    <lineage>
        <taxon>Eukaryota</taxon>
        <taxon>Metazoa</taxon>
        <taxon>Ecdysozoa</taxon>
        <taxon>Arthropoda</taxon>
        <taxon>Hexapoda</taxon>
        <taxon>Insecta</taxon>
        <taxon>Pterygota</taxon>
        <taxon>Neoptera</taxon>
        <taxon>Endopterygota</taxon>
        <taxon>Hymenoptera</taxon>
        <taxon>Apocrita</taxon>
        <taxon>Aculeata</taxon>
        <taxon>Formicoidea</taxon>
        <taxon>Formicidae</taxon>
        <taxon>Myrmicinae</taxon>
        <taxon>Cardiocondyla</taxon>
    </lineage>
</organism>
<protein>
    <submittedName>
        <fullName evidence="1">Uncharacterized protein</fullName>
    </submittedName>
</protein>
<dbReference type="EMBL" id="JADYXP020000012">
    <property type="protein sequence ID" value="KAL0113252.1"/>
    <property type="molecule type" value="Genomic_DNA"/>
</dbReference>
<comment type="caution">
    <text evidence="1">The sequence shown here is derived from an EMBL/GenBank/DDBJ whole genome shotgun (WGS) entry which is preliminary data.</text>
</comment>
<sequence>MIRFLPRPNASRVSKPIFTSCFSELKIKYVFGTVSAARRTSPSTAGSATAPEPCTARYNVWPSTACVCRARTRASARPVDVSSTSYLTAPFSRSSVIPELFESVYYFLHNNKKKEKKEKKKKSRKKSHM</sequence>
<keyword evidence="2" id="KW-1185">Reference proteome</keyword>
<evidence type="ECO:0000313" key="1">
    <source>
        <dbReference type="EMBL" id="KAL0113252.1"/>
    </source>
</evidence>
<dbReference type="Proteomes" id="UP001430953">
    <property type="component" value="Unassembled WGS sequence"/>
</dbReference>
<reference evidence="1 2" key="1">
    <citation type="submission" date="2023-03" db="EMBL/GenBank/DDBJ databases">
        <title>High recombination rates correlate with genetic variation in Cardiocondyla obscurior ants.</title>
        <authorList>
            <person name="Errbii M."/>
        </authorList>
    </citation>
    <scope>NUCLEOTIDE SEQUENCE [LARGE SCALE GENOMIC DNA]</scope>
    <source>
        <strain evidence="1">Alpha-2009</strain>
        <tissue evidence="1">Whole body</tissue>
    </source>
</reference>
<gene>
    <name evidence="1" type="ORF">PUN28_012421</name>
</gene>
<accession>A0AAW2FCP7</accession>
<evidence type="ECO:0000313" key="2">
    <source>
        <dbReference type="Proteomes" id="UP001430953"/>
    </source>
</evidence>